<dbReference type="SUPFAM" id="SSF53720">
    <property type="entry name" value="ALDH-like"/>
    <property type="match status" value="1"/>
</dbReference>
<dbReference type="PROSITE" id="PS00070">
    <property type="entry name" value="ALDEHYDE_DEHYDR_CYS"/>
    <property type="match status" value="1"/>
</dbReference>
<dbReference type="Gene3D" id="3.40.309.10">
    <property type="entry name" value="Aldehyde Dehydrogenase, Chain A, domain 2"/>
    <property type="match status" value="1"/>
</dbReference>
<dbReference type="InterPro" id="IPR015590">
    <property type="entry name" value="Aldehyde_DH_dom"/>
</dbReference>
<protein>
    <submittedName>
        <fullName evidence="6">Aldehyde dehydrogenase</fullName>
    </submittedName>
</protein>
<evidence type="ECO:0000313" key="6">
    <source>
        <dbReference type="EMBL" id="SAL68446.1"/>
    </source>
</evidence>
<accession>A0A158JHU5</accession>
<evidence type="ECO:0000256" key="1">
    <source>
        <dbReference type="ARBA" id="ARBA00009986"/>
    </source>
</evidence>
<evidence type="ECO:0000256" key="2">
    <source>
        <dbReference type="ARBA" id="ARBA00023002"/>
    </source>
</evidence>
<dbReference type="InterPro" id="IPR016162">
    <property type="entry name" value="Ald_DH_N"/>
</dbReference>
<evidence type="ECO:0000313" key="7">
    <source>
        <dbReference type="Proteomes" id="UP000054683"/>
    </source>
</evidence>
<dbReference type="InterPro" id="IPR016161">
    <property type="entry name" value="Ald_DH/histidinol_DH"/>
</dbReference>
<dbReference type="InterPro" id="IPR016160">
    <property type="entry name" value="Ald_DH_CS_CYS"/>
</dbReference>
<dbReference type="AlphaFoldDB" id="A0A158JHU5"/>
<reference evidence="6 7" key="1">
    <citation type="submission" date="2016-01" db="EMBL/GenBank/DDBJ databases">
        <authorList>
            <person name="Oliw E.H."/>
        </authorList>
    </citation>
    <scope>NUCLEOTIDE SEQUENCE [LARGE SCALE GENOMIC DNA]</scope>
    <source>
        <strain evidence="6">LMG 27134</strain>
    </source>
</reference>
<dbReference type="Pfam" id="PF00171">
    <property type="entry name" value="Aldedh"/>
    <property type="match status" value="1"/>
</dbReference>
<dbReference type="EMBL" id="FCOK02000092">
    <property type="protein sequence ID" value="SAL68446.1"/>
    <property type="molecule type" value="Genomic_DNA"/>
</dbReference>
<dbReference type="PROSITE" id="PS00687">
    <property type="entry name" value="ALDEHYDE_DEHYDR_GLU"/>
    <property type="match status" value="1"/>
</dbReference>
<dbReference type="FunFam" id="3.40.605.10:FF:000007">
    <property type="entry name" value="NAD/NADP-dependent betaine aldehyde dehydrogenase"/>
    <property type="match status" value="1"/>
</dbReference>
<dbReference type="GO" id="GO:0016620">
    <property type="term" value="F:oxidoreductase activity, acting on the aldehyde or oxo group of donors, NAD or NADP as acceptor"/>
    <property type="evidence" value="ECO:0007669"/>
    <property type="project" value="InterPro"/>
</dbReference>
<comment type="similarity">
    <text evidence="1 4">Belongs to the aldehyde dehydrogenase family.</text>
</comment>
<dbReference type="Gene3D" id="3.40.605.10">
    <property type="entry name" value="Aldehyde Dehydrogenase, Chain A, domain 1"/>
    <property type="match status" value="1"/>
</dbReference>
<name>A0A158JHU5_9BURK</name>
<dbReference type="CDD" id="cd07109">
    <property type="entry name" value="ALDH_AAS00426"/>
    <property type="match status" value="1"/>
</dbReference>
<evidence type="ECO:0000256" key="3">
    <source>
        <dbReference type="PROSITE-ProRule" id="PRU10007"/>
    </source>
</evidence>
<sequence>MRTSGLKRANFRYRGSELTDLTKGGHHFIGNQWVAPSGGDTIAVVNPSNGQEFARIARGNATDIDAAVKAARKAFDSTWRRISPVDRGRMLARLGELILKNREALTRIESEDTGKPLKQAAADITVCARYLEFYAGACDKLHGETIPFLPGHTVLAVREPHGVTGHIIPWNYPAAMFGRSVAASLAAGNTCVVKPAEDACLSYLKLAELAAEAGLPAGVLNIVTGYGREAGVALAEHPGIAHISFTGSPATGTAVAQAAANHHCPVTLELGGKSPQIVFDDADLDAALPIIRNAIVQNSGQTCSAGSRLLVQASLYEELIERLAQSFHAVTAGPADGDHDCGPLINATQLDRVKTFLAKAEADGIRFAATGKLAPNAASGGYFQPPVLLRDVPHKHTLAQDEVFGPVLVAMPFSDEGEAVHLANDTAFGLVAGVWTRDGGRQMRLAHAFHGGQVFVNCYGAGGGIELPFGGVKQSGYGREKGLEGMLSFTTLKTITINHG</sequence>
<organism evidence="6 7">
    <name type="scientific">Caballeronia udeis</name>
    <dbReference type="NCBI Taxonomy" id="1232866"/>
    <lineage>
        <taxon>Bacteria</taxon>
        <taxon>Pseudomonadati</taxon>
        <taxon>Pseudomonadota</taxon>
        <taxon>Betaproteobacteria</taxon>
        <taxon>Burkholderiales</taxon>
        <taxon>Burkholderiaceae</taxon>
        <taxon>Caballeronia</taxon>
    </lineage>
</organism>
<dbReference type="InterPro" id="IPR016163">
    <property type="entry name" value="Ald_DH_C"/>
</dbReference>
<feature type="domain" description="Aldehyde dehydrogenase" evidence="5">
    <location>
        <begin position="33"/>
        <end position="495"/>
    </location>
</feature>
<evidence type="ECO:0000259" key="5">
    <source>
        <dbReference type="Pfam" id="PF00171"/>
    </source>
</evidence>
<gene>
    <name evidence="6" type="ORF">AWB69_08012</name>
</gene>
<evidence type="ECO:0000256" key="4">
    <source>
        <dbReference type="RuleBase" id="RU003345"/>
    </source>
</evidence>
<dbReference type="InterPro" id="IPR029510">
    <property type="entry name" value="Ald_DH_CS_GLU"/>
</dbReference>
<dbReference type="Proteomes" id="UP000054683">
    <property type="component" value="Unassembled WGS sequence"/>
</dbReference>
<dbReference type="PANTHER" id="PTHR11699">
    <property type="entry name" value="ALDEHYDE DEHYDROGENASE-RELATED"/>
    <property type="match status" value="1"/>
</dbReference>
<feature type="active site" evidence="3">
    <location>
        <position position="269"/>
    </location>
</feature>
<proteinExistence type="inferred from homology"/>
<keyword evidence="2 4" id="KW-0560">Oxidoreductase</keyword>